<comment type="similarity">
    <text evidence="2">Belongs to the sulfatase family.</text>
</comment>
<evidence type="ECO:0000259" key="7">
    <source>
        <dbReference type="Pfam" id="PF00884"/>
    </source>
</evidence>
<evidence type="ECO:0000256" key="5">
    <source>
        <dbReference type="ARBA" id="ARBA00022801"/>
    </source>
</evidence>
<evidence type="ECO:0000256" key="2">
    <source>
        <dbReference type="ARBA" id="ARBA00008779"/>
    </source>
</evidence>
<protein>
    <submittedName>
        <fullName evidence="8">Arylsulfatase A-like enzyme</fullName>
    </submittedName>
</protein>
<dbReference type="Gene3D" id="3.40.720.10">
    <property type="entry name" value="Alkaline Phosphatase, subunit A"/>
    <property type="match status" value="1"/>
</dbReference>
<keyword evidence="4" id="KW-0732">Signal</keyword>
<keyword evidence="6" id="KW-0106">Calcium</keyword>
<accession>A0A3D9L5U2</accession>
<organism evidence="8 9">
    <name type="scientific">Marinoscillum furvescens DSM 4134</name>
    <dbReference type="NCBI Taxonomy" id="1122208"/>
    <lineage>
        <taxon>Bacteria</taxon>
        <taxon>Pseudomonadati</taxon>
        <taxon>Bacteroidota</taxon>
        <taxon>Cytophagia</taxon>
        <taxon>Cytophagales</taxon>
        <taxon>Reichenbachiellaceae</taxon>
        <taxon>Marinoscillum</taxon>
    </lineage>
</organism>
<evidence type="ECO:0000256" key="4">
    <source>
        <dbReference type="ARBA" id="ARBA00022729"/>
    </source>
</evidence>
<dbReference type="SUPFAM" id="SSF53649">
    <property type="entry name" value="Alkaline phosphatase-like"/>
    <property type="match status" value="1"/>
</dbReference>
<dbReference type="InterPro" id="IPR050738">
    <property type="entry name" value="Sulfatase"/>
</dbReference>
<dbReference type="Pfam" id="PF00884">
    <property type="entry name" value="Sulfatase"/>
    <property type="match status" value="1"/>
</dbReference>
<feature type="domain" description="Sulfatase N-terminal" evidence="7">
    <location>
        <begin position="27"/>
        <end position="341"/>
    </location>
</feature>
<dbReference type="EMBL" id="QREG01000006">
    <property type="protein sequence ID" value="REE00164.1"/>
    <property type="molecule type" value="Genomic_DNA"/>
</dbReference>
<gene>
    <name evidence="8" type="ORF">C7460_106103</name>
</gene>
<keyword evidence="9" id="KW-1185">Reference proteome</keyword>
<dbReference type="InterPro" id="IPR000917">
    <property type="entry name" value="Sulfatase_N"/>
</dbReference>
<dbReference type="GO" id="GO:0004065">
    <property type="term" value="F:arylsulfatase activity"/>
    <property type="evidence" value="ECO:0007669"/>
    <property type="project" value="TreeGrafter"/>
</dbReference>
<dbReference type="PANTHER" id="PTHR42693:SF42">
    <property type="entry name" value="ARYLSULFATASE G"/>
    <property type="match status" value="1"/>
</dbReference>
<dbReference type="GO" id="GO:0046872">
    <property type="term" value="F:metal ion binding"/>
    <property type="evidence" value="ECO:0007669"/>
    <property type="project" value="UniProtKB-KW"/>
</dbReference>
<keyword evidence="3" id="KW-0479">Metal-binding</keyword>
<evidence type="ECO:0000313" key="8">
    <source>
        <dbReference type="EMBL" id="REE00164.1"/>
    </source>
</evidence>
<comment type="cofactor">
    <cofactor evidence="1">
        <name>Ca(2+)</name>
        <dbReference type="ChEBI" id="CHEBI:29108"/>
    </cofactor>
</comment>
<sequence>MHQMSQKVGFSLIALLVFTLVKSQELPNVLFINVDDLGWMDLGYQQPELFHTPNIDRLRAEGLEFVHAYAGAANCAPSRACLISGQNTPRHGVYTVSPSARGNAKTRKLVPVPNTDHLTEAIITLPELFQKAGYVTANFGKWHVGENPGTQGIDVNVGGGKNGNPGKGGYFSPYSIPNIEDGPEGEYLTDRLTKEAISFFGRNKERRFFAYLPYYTVHTPLLPRPDIYEAYRENPVYESKAQAKYAAMVHGLDENIGRLLDALDSMQLSKKTLLIFTADNGGIAAISSQAPARAGKGSYFQGGLKVPLLVRWPRVAPKGVHTTTPTVNLDFYPTFLEMLGMAPEQPVDGKSILPTLRGNSQDFSERAFFWHFPIYLQAYNGQKDGARDPLFRTRPGTVVLKGEWKLHHYLEEDEYLLFNLANDPGEQQDVAAQFPRVVRDLKKELKVWRKQMNAPWKLPENKAYDASFEAKAIQQKTKTNQRH</sequence>
<comment type="caution">
    <text evidence="8">The sequence shown here is derived from an EMBL/GenBank/DDBJ whole genome shotgun (WGS) entry which is preliminary data.</text>
</comment>
<dbReference type="AlphaFoldDB" id="A0A3D9L5U2"/>
<reference evidence="8 9" key="1">
    <citation type="submission" date="2018-07" db="EMBL/GenBank/DDBJ databases">
        <title>Genomic Encyclopedia of Type Strains, Phase IV (KMG-IV): sequencing the most valuable type-strain genomes for metagenomic binning, comparative biology and taxonomic classification.</title>
        <authorList>
            <person name="Goeker M."/>
        </authorList>
    </citation>
    <scope>NUCLEOTIDE SEQUENCE [LARGE SCALE GENOMIC DNA]</scope>
    <source>
        <strain evidence="8 9">DSM 4134</strain>
    </source>
</reference>
<dbReference type="CDD" id="cd16144">
    <property type="entry name" value="ARS_like"/>
    <property type="match status" value="1"/>
</dbReference>
<evidence type="ECO:0000256" key="1">
    <source>
        <dbReference type="ARBA" id="ARBA00001913"/>
    </source>
</evidence>
<dbReference type="Proteomes" id="UP000256779">
    <property type="component" value="Unassembled WGS sequence"/>
</dbReference>
<dbReference type="PANTHER" id="PTHR42693">
    <property type="entry name" value="ARYLSULFATASE FAMILY MEMBER"/>
    <property type="match status" value="1"/>
</dbReference>
<evidence type="ECO:0000256" key="6">
    <source>
        <dbReference type="ARBA" id="ARBA00022837"/>
    </source>
</evidence>
<evidence type="ECO:0000313" key="9">
    <source>
        <dbReference type="Proteomes" id="UP000256779"/>
    </source>
</evidence>
<evidence type="ECO:0000256" key="3">
    <source>
        <dbReference type="ARBA" id="ARBA00022723"/>
    </source>
</evidence>
<dbReference type="InterPro" id="IPR017850">
    <property type="entry name" value="Alkaline_phosphatase_core_sf"/>
</dbReference>
<proteinExistence type="inferred from homology"/>
<name>A0A3D9L5U2_MARFU</name>
<dbReference type="Gene3D" id="3.30.1120.10">
    <property type="match status" value="1"/>
</dbReference>
<keyword evidence="5" id="KW-0378">Hydrolase</keyword>